<gene>
    <name evidence="1" type="ORF">ACFPJ6_11110</name>
</gene>
<dbReference type="RefSeq" id="WP_340269234.1">
    <property type="nucleotide sequence ID" value="NZ_JBBEOG010000004.1"/>
</dbReference>
<organism evidence="1 2">
    <name type="scientific">Aquipuribacter nitratireducens</name>
    <dbReference type="NCBI Taxonomy" id="650104"/>
    <lineage>
        <taxon>Bacteria</taxon>
        <taxon>Bacillati</taxon>
        <taxon>Actinomycetota</taxon>
        <taxon>Actinomycetes</taxon>
        <taxon>Micrococcales</taxon>
        <taxon>Intrasporangiaceae</taxon>
        <taxon>Aquipuribacter</taxon>
    </lineage>
</organism>
<comment type="caution">
    <text evidence="1">The sequence shown here is derived from an EMBL/GenBank/DDBJ whole genome shotgun (WGS) entry which is preliminary data.</text>
</comment>
<dbReference type="Proteomes" id="UP001596122">
    <property type="component" value="Unassembled WGS sequence"/>
</dbReference>
<dbReference type="EMBL" id="JBHSLD010000009">
    <property type="protein sequence ID" value="MFC5381342.1"/>
    <property type="molecule type" value="Genomic_DNA"/>
</dbReference>
<name>A0ABW0GN04_9MICO</name>
<proteinExistence type="predicted"/>
<keyword evidence="2" id="KW-1185">Reference proteome</keyword>
<accession>A0ABW0GN04</accession>
<reference evidence="2" key="1">
    <citation type="journal article" date="2019" name="Int. J. Syst. Evol. Microbiol.">
        <title>The Global Catalogue of Microorganisms (GCM) 10K type strain sequencing project: providing services to taxonomists for standard genome sequencing and annotation.</title>
        <authorList>
            <consortium name="The Broad Institute Genomics Platform"/>
            <consortium name="The Broad Institute Genome Sequencing Center for Infectious Disease"/>
            <person name="Wu L."/>
            <person name="Ma J."/>
        </authorList>
    </citation>
    <scope>NUCLEOTIDE SEQUENCE [LARGE SCALE GENOMIC DNA]</scope>
    <source>
        <strain evidence="2">CCUG 43114</strain>
    </source>
</reference>
<sequence length="195" mass="20086">MSGEHVPRVTLALPRGWRRVPLRPDGVRRRAVDALVARPRRGPSLPGPAREQVRSELRRAADTAARGGAQELAVAAPRPDRVCPLPGSLVVTVEPAGVPGTGPPPDGVEHAVVAAGRVARRVAERPATAPDVALPLLAVDYWVSLSGPDDDPGHVAVLAFATPLVALRASVLPVFDAVVASARASPGGRAGGWAG</sequence>
<evidence type="ECO:0000313" key="2">
    <source>
        <dbReference type="Proteomes" id="UP001596122"/>
    </source>
</evidence>
<evidence type="ECO:0000313" key="1">
    <source>
        <dbReference type="EMBL" id="MFC5381342.1"/>
    </source>
</evidence>
<protein>
    <submittedName>
        <fullName evidence="1">Uncharacterized protein</fullName>
    </submittedName>
</protein>